<protein>
    <recommendedName>
        <fullName evidence="5">Cytochrome c domain-containing protein</fullName>
    </recommendedName>
</protein>
<keyword evidence="1 4" id="KW-0349">Heme</keyword>
<dbReference type="GO" id="GO:0046872">
    <property type="term" value="F:metal ion binding"/>
    <property type="evidence" value="ECO:0007669"/>
    <property type="project" value="UniProtKB-KW"/>
</dbReference>
<dbReference type="PROSITE" id="PS51257">
    <property type="entry name" value="PROKAR_LIPOPROTEIN"/>
    <property type="match status" value="1"/>
</dbReference>
<sequence length="146" mass="16110">MLQLHRWLPLSALLAVWLVGCAKPEPELEPDAAAATEPQGALQALLESKKQLALEVVTAMTPETLSEQARQGQQLFASYCADCHPRRGRGDYLKRIPATLLARRSEAELVVWIRGVDQHRSMPNFVDLDPGQLEALAAFLAAEVTR</sequence>
<keyword evidence="2 4" id="KW-0479">Metal-binding</keyword>
<dbReference type="GO" id="GO:0020037">
    <property type="term" value="F:heme binding"/>
    <property type="evidence" value="ECO:0007669"/>
    <property type="project" value="InterPro"/>
</dbReference>
<dbReference type="Pfam" id="PF13442">
    <property type="entry name" value="Cytochrome_CBB3"/>
    <property type="match status" value="1"/>
</dbReference>
<evidence type="ECO:0000256" key="4">
    <source>
        <dbReference type="PROSITE-ProRule" id="PRU00433"/>
    </source>
</evidence>
<evidence type="ECO:0000256" key="3">
    <source>
        <dbReference type="ARBA" id="ARBA00023004"/>
    </source>
</evidence>
<evidence type="ECO:0000259" key="5">
    <source>
        <dbReference type="PROSITE" id="PS51007"/>
    </source>
</evidence>
<dbReference type="Proteomes" id="UP000298133">
    <property type="component" value="Unassembled WGS sequence"/>
</dbReference>
<dbReference type="InterPro" id="IPR036909">
    <property type="entry name" value="Cyt_c-like_dom_sf"/>
</dbReference>
<evidence type="ECO:0000256" key="1">
    <source>
        <dbReference type="ARBA" id="ARBA00022617"/>
    </source>
</evidence>
<evidence type="ECO:0000313" key="6">
    <source>
        <dbReference type="EMBL" id="TFH67258.1"/>
    </source>
</evidence>
<proteinExistence type="predicted"/>
<dbReference type="EMBL" id="SPIA01000004">
    <property type="protein sequence ID" value="TFH67258.1"/>
    <property type="molecule type" value="Genomic_DNA"/>
</dbReference>
<keyword evidence="7" id="KW-1185">Reference proteome</keyword>
<gene>
    <name evidence="6" type="ORF">E3W66_09575</name>
</gene>
<dbReference type="Gene3D" id="1.10.760.10">
    <property type="entry name" value="Cytochrome c-like domain"/>
    <property type="match status" value="1"/>
</dbReference>
<evidence type="ECO:0000256" key="2">
    <source>
        <dbReference type="ARBA" id="ARBA00022723"/>
    </source>
</evidence>
<dbReference type="PROSITE" id="PS51007">
    <property type="entry name" value="CYTC"/>
    <property type="match status" value="1"/>
</dbReference>
<dbReference type="AlphaFoldDB" id="A0A4Y8UFT2"/>
<evidence type="ECO:0000313" key="7">
    <source>
        <dbReference type="Proteomes" id="UP000298133"/>
    </source>
</evidence>
<name>A0A4Y8UFT2_9GAMM</name>
<keyword evidence="3 4" id="KW-0408">Iron</keyword>
<feature type="domain" description="Cytochrome c" evidence="5">
    <location>
        <begin position="67"/>
        <end position="144"/>
    </location>
</feature>
<dbReference type="OrthoDB" id="9811281at2"/>
<dbReference type="SUPFAM" id="SSF46626">
    <property type="entry name" value="Cytochrome c"/>
    <property type="match status" value="1"/>
</dbReference>
<organism evidence="6 7">
    <name type="scientific">Gammaproteobacteria bacterium LSUCC0057</name>
    <dbReference type="NCBI Taxonomy" id="2559237"/>
    <lineage>
        <taxon>Bacteria</taxon>
        <taxon>Pseudomonadati</taxon>
        <taxon>Pseudomonadota</taxon>
        <taxon>Gammaproteobacteria</taxon>
        <taxon>Cellvibrionales</taxon>
        <taxon>Porticoccaceae</taxon>
        <taxon>SAR92 clade</taxon>
    </lineage>
</organism>
<dbReference type="InterPro" id="IPR009056">
    <property type="entry name" value="Cyt_c-like_dom"/>
</dbReference>
<accession>A0A4Y8UFT2</accession>
<reference evidence="6 7" key="1">
    <citation type="submission" date="2019-03" db="EMBL/GenBank/DDBJ databases">
        <title>Draft genome of Gammaproteobacteria bacterium LSUCC0057, a member of the SAR92 clade.</title>
        <authorList>
            <person name="Lanclos V.C."/>
            <person name="Doiron C."/>
            <person name="Henson M.W."/>
            <person name="Thrash J.C."/>
        </authorList>
    </citation>
    <scope>NUCLEOTIDE SEQUENCE [LARGE SCALE GENOMIC DNA]</scope>
    <source>
        <strain evidence="6 7">LSUCC0057</strain>
    </source>
</reference>
<dbReference type="GO" id="GO:0009055">
    <property type="term" value="F:electron transfer activity"/>
    <property type="evidence" value="ECO:0007669"/>
    <property type="project" value="InterPro"/>
</dbReference>
<comment type="caution">
    <text evidence="6">The sequence shown here is derived from an EMBL/GenBank/DDBJ whole genome shotgun (WGS) entry which is preliminary data.</text>
</comment>